<feature type="compositionally biased region" description="Low complexity" evidence="1">
    <location>
        <begin position="96"/>
        <end position="109"/>
    </location>
</feature>
<reference evidence="3" key="1">
    <citation type="journal article" date="2019" name="Int. J. Syst. Evol. Microbiol.">
        <title>The Global Catalogue of Microorganisms (GCM) 10K type strain sequencing project: providing services to taxonomists for standard genome sequencing and annotation.</title>
        <authorList>
            <consortium name="The Broad Institute Genomics Platform"/>
            <consortium name="The Broad Institute Genome Sequencing Center for Infectious Disease"/>
            <person name="Wu L."/>
            <person name="Ma J."/>
        </authorList>
    </citation>
    <scope>NUCLEOTIDE SEQUENCE [LARGE SCALE GENOMIC DNA]</scope>
    <source>
        <strain evidence="3">TISTR 2466</strain>
    </source>
</reference>
<dbReference type="RefSeq" id="WP_253063984.1">
    <property type="nucleotide sequence ID" value="NZ_JAMXWM010000026.1"/>
</dbReference>
<feature type="compositionally biased region" description="Polar residues" evidence="1">
    <location>
        <begin position="81"/>
        <end position="90"/>
    </location>
</feature>
<dbReference type="Proteomes" id="UP001597399">
    <property type="component" value="Unassembled WGS sequence"/>
</dbReference>
<name>A0ABW5S157_9BACL</name>
<organism evidence="2 3">
    <name type="scientific">Sporolactobacillus shoreicorticis</name>
    <dbReference type="NCBI Taxonomy" id="1923877"/>
    <lineage>
        <taxon>Bacteria</taxon>
        <taxon>Bacillati</taxon>
        <taxon>Bacillota</taxon>
        <taxon>Bacilli</taxon>
        <taxon>Bacillales</taxon>
        <taxon>Sporolactobacillaceae</taxon>
        <taxon>Sporolactobacillus</taxon>
    </lineage>
</organism>
<feature type="compositionally biased region" description="Polar residues" evidence="1">
    <location>
        <begin position="29"/>
        <end position="43"/>
    </location>
</feature>
<feature type="region of interest" description="Disordered" evidence="1">
    <location>
        <begin position="29"/>
        <end position="126"/>
    </location>
</feature>
<evidence type="ECO:0000256" key="1">
    <source>
        <dbReference type="SAM" id="MobiDB-lite"/>
    </source>
</evidence>
<comment type="caution">
    <text evidence="2">The sequence shown here is derived from an EMBL/GenBank/DDBJ whole genome shotgun (WGS) entry which is preliminary data.</text>
</comment>
<feature type="compositionally biased region" description="Low complexity" evidence="1">
    <location>
        <begin position="54"/>
        <end position="63"/>
    </location>
</feature>
<evidence type="ECO:0000313" key="2">
    <source>
        <dbReference type="EMBL" id="MFD2693079.1"/>
    </source>
</evidence>
<dbReference type="EMBL" id="JBHUMQ010000014">
    <property type="protein sequence ID" value="MFD2693079.1"/>
    <property type="molecule type" value="Genomic_DNA"/>
</dbReference>
<protein>
    <submittedName>
        <fullName evidence="2">Uncharacterized protein</fullName>
    </submittedName>
</protein>
<feature type="compositionally biased region" description="Polar residues" evidence="1">
    <location>
        <begin position="110"/>
        <end position="126"/>
    </location>
</feature>
<evidence type="ECO:0000313" key="3">
    <source>
        <dbReference type="Proteomes" id="UP001597399"/>
    </source>
</evidence>
<sequence>MKKIILFLLIVLIVIGGVFFIGHLNQNASKDQASSKTNLSTQSQEKKSENKPISSSSSVTSSVKNQRQSSRKPNESEANVRSDLSAQPNESEMGHSSSTANTSTNDTGSLNKANDSSTKTGIDNQTVSRPKGAWVQKFEKDLYNGYHVTPSRYKFIGNGRWEVWVKEQDTGQNPYVTVNQYTGDFHG</sequence>
<proteinExistence type="predicted"/>
<accession>A0ABW5S157</accession>
<keyword evidence="3" id="KW-1185">Reference proteome</keyword>
<gene>
    <name evidence="2" type="ORF">ACFSUE_05455</name>
</gene>